<evidence type="ECO:0000313" key="1">
    <source>
        <dbReference type="EMBL" id="RUP12292.1"/>
    </source>
</evidence>
<comment type="caution">
    <text evidence="1">The sequence shown here is derived from an EMBL/GenBank/DDBJ whole genome shotgun (WGS) entry which is preliminary data.</text>
</comment>
<keyword evidence="2" id="KW-1185">Reference proteome</keyword>
<dbReference type="Proteomes" id="UP000268093">
    <property type="component" value="Unassembled WGS sequence"/>
</dbReference>
<organism evidence="1 2">
    <name type="scientific">Jimgerdemannia flammicorona</name>
    <dbReference type="NCBI Taxonomy" id="994334"/>
    <lineage>
        <taxon>Eukaryota</taxon>
        <taxon>Fungi</taxon>
        <taxon>Fungi incertae sedis</taxon>
        <taxon>Mucoromycota</taxon>
        <taxon>Mucoromycotina</taxon>
        <taxon>Endogonomycetes</taxon>
        <taxon>Endogonales</taxon>
        <taxon>Endogonaceae</taxon>
        <taxon>Jimgerdemannia</taxon>
    </lineage>
</organism>
<accession>A0A433B971</accession>
<evidence type="ECO:0000313" key="2">
    <source>
        <dbReference type="Proteomes" id="UP000268093"/>
    </source>
</evidence>
<dbReference type="EMBL" id="RBNI01015894">
    <property type="protein sequence ID" value="RUP12292.1"/>
    <property type="molecule type" value="Genomic_DNA"/>
</dbReference>
<protein>
    <submittedName>
        <fullName evidence="1">Uncharacterized protein</fullName>
    </submittedName>
</protein>
<gene>
    <name evidence="1" type="ORF">BC936DRAFT_139829</name>
</gene>
<dbReference type="AlphaFoldDB" id="A0A433B971"/>
<name>A0A433B971_9FUNG</name>
<reference evidence="1 2" key="1">
    <citation type="journal article" date="2018" name="New Phytol.">
        <title>Phylogenomics of Endogonaceae and evolution of mycorrhizas within Mucoromycota.</title>
        <authorList>
            <person name="Chang Y."/>
            <person name="Desiro A."/>
            <person name="Na H."/>
            <person name="Sandor L."/>
            <person name="Lipzen A."/>
            <person name="Clum A."/>
            <person name="Barry K."/>
            <person name="Grigoriev I.V."/>
            <person name="Martin F.M."/>
            <person name="Stajich J.E."/>
            <person name="Smith M.E."/>
            <person name="Bonito G."/>
            <person name="Spatafora J.W."/>
        </authorList>
    </citation>
    <scope>NUCLEOTIDE SEQUENCE [LARGE SCALE GENOMIC DNA]</scope>
    <source>
        <strain evidence="1 2">GMNB39</strain>
    </source>
</reference>
<sequence>MESHDFNVGTEVKWRKLFLFALKKAEHDGQESETVAVLSDGGLYFLHIIVFGRQQQNLCSSWQVTSWPGVKQGSELFQFWDNFERQKTLKNTQNLKICLLERQSPESKHEEDNYWEDSSNSDETDEGCITLETNLDSTILGAFIENKDEEGGWMLENGMKVRVL</sequence>
<proteinExistence type="predicted"/>